<dbReference type="AlphaFoldDB" id="A0AA38VLE9"/>
<dbReference type="GO" id="GO:0016614">
    <property type="term" value="F:oxidoreductase activity, acting on CH-OH group of donors"/>
    <property type="evidence" value="ECO:0007669"/>
    <property type="project" value="InterPro"/>
</dbReference>
<comment type="caution">
    <text evidence="6">The sequence shown here is derived from an EMBL/GenBank/DDBJ whole genome shotgun (WGS) entry which is preliminary data.</text>
</comment>
<evidence type="ECO:0000256" key="3">
    <source>
        <dbReference type="PIRSR" id="PIRSR000137-2"/>
    </source>
</evidence>
<feature type="region of interest" description="Disordered" evidence="4">
    <location>
        <begin position="145"/>
        <end position="164"/>
    </location>
</feature>
<evidence type="ECO:0000259" key="5">
    <source>
        <dbReference type="PROSITE" id="PS00624"/>
    </source>
</evidence>
<protein>
    <submittedName>
        <fullName evidence="6">Alcohol oxidase</fullName>
    </submittedName>
</protein>
<feature type="active site" description="Proton acceptor" evidence="2">
    <location>
        <position position="636"/>
    </location>
</feature>
<accession>A0AA38VLE9</accession>
<dbReference type="PANTHER" id="PTHR11552">
    <property type="entry name" value="GLUCOSE-METHANOL-CHOLINE GMC OXIDOREDUCTASE"/>
    <property type="match status" value="1"/>
</dbReference>
<dbReference type="PIRSF" id="PIRSF000137">
    <property type="entry name" value="Alcohol_oxidase"/>
    <property type="match status" value="1"/>
</dbReference>
<name>A0AA38VLE9_9PEZI</name>
<keyword evidence="3" id="KW-0285">Flavoprotein</keyword>
<dbReference type="PANTHER" id="PTHR11552:SF219">
    <property type="entry name" value="GLUCOSE-METHANOL-CHOLINE OXIDOREDUCTASE N-TERMINAL DOMAIN-CONTAINING PROTEIN"/>
    <property type="match status" value="1"/>
</dbReference>
<feature type="binding site" evidence="3">
    <location>
        <position position="104"/>
    </location>
    <ligand>
        <name>FAD</name>
        <dbReference type="ChEBI" id="CHEBI:57692"/>
    </ligand>
</feature>
<organism evidence="6 7">
    <name type="scientific">Coniochaeta hoffmannii</name>
    <dbReference type="NCBI Taxonomy" id="91930"/>
    <lineage>
        <taxon>Eukaryota</taxon>
        <taxon>Fungi</taxon>
        <taxon>Dikarya</taxon>
        <taxon>Ascomycota</taxon>
        <taxon>Pezizomycotina</taxon>
        <taxon>Sordariomycetes</taxon>
        <taxon>Sordariomycetidae</taxon>
        <taxon>Coniochaetales</taxon>
        <taxon>Coniochaetaceae</taxon>
        <taxon>Coniochaeta</taxon>
    </lineage>
</organism>
<keyword evidence="3" id="KW-0274">FAD</keyword>
<evidence type="ECO:0000256" key="1">
    <source>
        <dbReference type="ARBA" id="ARBA00010790"/>
    </source>
</evidence>
<dbReference type="Pfam" id="PF05199">
    <property type="entry name" value="GMC_oxred_C"/>
    <property type="match status" value="1"/>
</dbReference>
<dbReference type="PROSITE" id="PS00624">
    <property type="entry name" value="GMC_OXRED_2"/>
    <property type="match status" value="1"/>
</dbReference>
<comment type="cofactor">
    <cofactor evidence="3">
        <name>FAD</name>
        <dbReference type="ChEBI" id="CHEBI:57692"/>
    </cofactor>
</comment>
<evidence type="ECO:0000256" key="4">
    <source>
        <dbReference type="SAM" id="MobiDB-lite"/>
    </source>
</evidence>
<dbReference type="SUPFAM" id="SSF54373">
    <property type="entry name" value="FAD-linked reductases, C-terminal domain"/>
    <property type="match status" value="1"/>
</dbReference>
<dbReference type="InterPro" id="IPR007867">
    <property type="entry name" value="GMC_OxRtase_C"/>
</dbReference>
<dbReference type="InterPro" id="IPR000172">
    <property type="entry name" value="GMC_OxRdtase_N"/>
</dbReference>
<reference evidence="6" key="1">
    <citation type="submission" date="2022-07" db="EMBL/GenBank/DDBJ databases">
        <title>Fungi with potential for degradation of polypropylene.</title>
        <authorList>
            <person name="Gostincar C."/>
        </authorList>
    </citation>
    <scope>NUCLEOTIDE SEQUENCE</scope>
    <source>
        <strain evidence="6">EXF-13287</strain>
    </source>
</reference>
<gene>
    <name evidence="6" type="ORF">NKR19_g7686</name>
</gene>
<sequence length="662" mass="73514">MWPFSPSYPERRPEDVDGRTFDYIVVGGGCGGCVLASRLSEDPSVSVLVLEKGRVKDPWYSRIPLLSQNYEFPWMQAVSRFTQPITELGGRPMKVWAAEAVGGTTRINGMLLTRGVPGGYNEWAQSFGLDDWAWDKVEPFFKRSEKAVSHPDSPHRGHSGPMENRQTRWRFSSLPYYEKAARAVGLPVERDLNDPNASAQGYFLLDQTVDSKSRRLSAYHAWLNARIAIERRDRLSVCTGVVASKLKIDQKGKQVTGVHLRYARPSGEDKEYLVKARREVIICSGTVCTPQLLMLSGIGPKKQIDGKGIPLVHELPAVGQNLTDHYAVPIMQELPLKDTLHQIRTLWGILWHLFLYLIFGKGFLADSSTPASIFLRTSAVDDETMTVQSTTQNGISTMDASQPHNIPDIEVMLFAVNGIGDPIPKDLSLSTLFTTLVQPFSRGRIELASTNPRAHPRIRYPALSDPRDVAALRKAARFAMRLADEFVASGYPHPAPLTFAPGMDLDYLDSLYDQDKANKVGVRGTAAVAIAVQPEYNPTPDVSDVIGRPDKPSSQEKAAVEKQQAKVAKTDWRTVTDEQIDEYIKRVCVSSLHLTSSCSMSLGPKDGVVDQRLRVHGIRNLRIADASVFPKIPSAHTMAPTVMVAERCADLLKSEWQERKGK</sequence>
<feature type="active site" description="Proton donor" evidence="2">
    <location>
        <position position="593"/>
    </location>
</feature>
<dbReference type="Gene3D" id="3.30.560.10">
    <property type="entry name" value="Glucose Oxidase, domain 3"/>
    <property type="match status" value="1"/>
</dbReference>
<feature type="compositionally biased region" description="Basic and acidic residues" evidence="4">
    <location>
        <begin position="145"/>
        <end position="155"/>
    </location>
</feature>
<dbReference type="Gene3D" id="3.50.50.60">
    <property type="entry name" value="FAD/NAD(P)-binding domain"/>
    <property type="match status" value="2"/>
</dbReference>
<dbReference type="EMBL" id="JANBVN010000139">
    <property type="protein sequence ID" value="KAJ9138798.1"/>
    <property type="molecule type" value="Genomic_DNA"/>
</dbReference>
<evidence type="ECO:0000313" key="6">
    <source>
        <dbReference type="EMBL" id="KAJ9138798.1"/>
    </source>
</evidence>
<dbReference type="SUPFAM" id="SSF51905">
    <property type="entry name" value="FAD/NAD(P)-binding domain"/>
    <property type="match status" value="1"/>
</dbReference>
<keyword evidence="7" id="KW-1185">Reference proteome</keyword>
<evidence type="ECO:0000256" key="2">
    <source>
        <dbReference type="PIRSR" id="PIRSR000137-1"/>
    </source>
</evidence>
<comment type="similarity">
    <text evidence="1">Belongs to the GMC oxidoreductase family.</text>
</comment>
<evidence type="ECO:0000313" key="7">
    <source>
        <dbReference type="Proteomes" id="UP001174691"/>
    </source>
</evidence>
<dbReference type="InterPro" id="IPR036188">
    <property type="entry name" value="FAD/NAD-bd_sf"/>
</dbReference>
<dbReference type="Proteomes" id="UP001174691">
    <property type="component" value="Unassembled WGS sequence"/>
</dbReference>
<dbReference type="Pfam" id="PF00732">
    <property type="entry name" value="GMC_oxred_N"/>
    <property type="match status" value="1"/>
</dbReference>
<dbReference type="InterPro" id="IPR012132">
    <property type="entry name" value="GMC_OxRdtase"/>
</dbReference>
<proteinExistence type="inferred from homology"/>
<dbReference type="GO" id="GO:0050660">
    <property type="term" value="F:flavin adenine dinucleotide binding"/>
    <property type="evidence" value="ECO:0007669"/>
    <property type="project" value="InterPro"/>
</dbReference>
<feature type="domain" description="Glucose-methanol-choline oxidoreductase N-terminal" evidence="5">
    <location>
        <begin position="285"/>
        <end position="299"/>
    </location>
</feature>